<comment type="similarity">
    <text evidence="7">Belongs to the aspartate/glutamate racemases family.</text>
</comment>
<protein>
    <recommendedName>
        <fullName evidence="2 7">Glutamate racemase</fullName>
        <ecNumber evidence="2 7">5.1.1.3</ecNumber>
    </recommendedName>
</protein>
<keyword evidence="6 7" id="KW-0961">Cell wall biogenesis/degradation</keyword>
<evidence type="ECO:0000256" key="7">
    <source>
        <dbReference type="HAMAP-Rule" id="MF_00258"/>
    </source>
</evidence>
<comment type="catalytic activity">
    <reaction evidence="1 7">
        <text>L-glutamate = D-glutamate</text>
        <dbReference type="Rhea" id="RHEA:12813"/>
        <dbReference type="ChEBI" id="CHEBI:29985"/>
        <dbReference type="ChEBI" id="CHEBI:29986"/>
        <dbReference type="EC" id="5.1.1.3"/>
    </reaction>
</comment>
<evidence type="ECO:0000313" key="8">
    <source>
        <dbReference type="EMBL" id="NLR76295.1"/>
    </source>
</evidence>
<dbReference type="GO" id="GO:0008360">
    <property type="term" value="P:regulation of cell shape"/>
    <property type="evidence" value="ECO:0007669"/>
    <property type="project" value="UniProtKB-KW"/>
</dbReference>
<dbReference type="GO" id="GO:0009252">
    <property type="term" value="P:peptidoglycan biosynthetic process"/>
    <property type="evidence" value="ECO:0007669"/>
    <property type="project" value="UniProtKB-UniRule"/>
</dbReference>
<dbReference type="InterPro" id="IPR004391">
    <property type="entry name" value="Glu_race"/>
</dbReference>
<dbReference type="InterPro" id="IPR018187">
    <property type="entry name" value="Asp/Glu_racemase_AS_1"/>
</dbReference>
<proteinExistence type="inferred from homology"/>
<dbReference type="Gene3D" id="3.40.50.1860">
    <property type="match status" value="2"/>
</dbReference>
<feature type="active site" description="Proton donor/acceptor" evidence="7">
    <location>
        <position position="184"/>
    </location>
</feature>
<dbReference type="InterPro" id="IPR015942">
    <property type="entry name" value="Asp/Glu/hydantoin_racemase"/>
</dbReference>
<evidence type="ECO:0000256" key="4">
    <source>
        <dbReference type="ARBA" id="ARBA00022984"/>
    </source>
</evidence>
<dbReference type="PROSITE" id="PS00923">
    <property type="entry name" value="ASP_GLU_RACEMASE_1"/>
    <property type="match status" value="1"/>
</dbReference>
<name>A0A847SBM0_9NEIS</name>
<comment type="caution">
    <text evidence="8">The sequence shown here is derived from an EMBL/GenBank/DDBJ whole genome shotgun (WGS) entry which is preliminary data.</text>
</comment>
<dbReference type="AlphaFoldDB" id="A0A847SBM0"/>
<evidence type="ECO:0000256" key="3">
    <source>
        <dbReference type="ARBA" id="ARBA00022960"/>
    </source>
</evidence>
<comment type="function">
    <text evidence="7">Provides the (R)-glutamate required for cell wall biosynthesis.</text>
</comment>
<sequence length="264" mass="27986">MTDAAIGVFDSGLGGLSVLRHVRATLPQESLCYVADSAHVPYGSKSPDYIIQRSEHITRFLLAQGCKALVIACNTATAAAAAWLREQYPDVPIVAMEPAVKPAVTQSRNQVIGVLATEGTLKSAQFAALLARFGSGVTVVTQPCHGLVELIEQGALQADDTRTLLQRYMAPLLAAGVDTIVLGCTHYPFVAPLIRELAGPDVALIDTGSAVARQLQRRLAELDLLNTSSTAPQDRFFSSAAGPEAERITRLLWGAEVSVQALPG</sequence>
<accession>A0A847SBM0</accession>
<dbReference type="SUPFAM" id="SSF53681">
    <property type="entry name" value="Aspartate/glutamate racemase"/>
    <property type="match status" value="2"/>
</dbReference>
<evidence type="ECO:0000256" key="6">
    <source>
        <dbReference type="ARBA" id="ARBA00023316"/>
    </source>
</evidence>
<reference evidence="8 9" key="1">
    <citation type="submission" date="2020-04" db="EMBL/GenBank/DDBJ databases">
        <title>Draft genome of Leeia sp. IMCC25680.</title>
        <authorList>
            <person name="Song J."/>
            <person name="Cho J.-C."/>
        </authorList>
    </citation>
    <scope>NUCLEOTIDE SEQUENCE [LARGE SCALE GENOMIC DNA]</scope>
    <source>
        <strain evidence="8 9">IMCC25680</strain>
    </source>
</reference>
<dbReference type="FunFam" id="3.40.50.1860:FF:000001">
    <property type="entry name" value="Glutamate racemase"/>
    <property type="match status" value="1"/>
</dbReference>
<dbReference type="PANTHER" id="PTHR21198:SF2">
    <property type="entry name" value="GLUTAMATE RACEMASE"/>
    <property type="match status" value="1"/>
</dbReference>
<dbReference type="HAMAP" id="MF_00258">
    <property type="entry name" value="Glu_racemase"/>
    <property type="match status" value="1"/>
</dbReference>
<keyword evidence="5 7" id="KW-0413">Isomerase</keyword>
<dbReference type="GO" id="GO:0071555">
    <property type="term" value="P:cell wall organization"/>
    <property type="evidence" value="ECO:0007669"/>
    <property type="project" value="UniProtKB-KW"/>
</dbReference>
<feature type="binding site" evidence="7">
    <location>
        <begin position="10"/>
        <end position="11"/>
    </location>
    <ligand>
        <name>substrate</name>
    </ligand>
</feature>
<dbReference type="EMBL" id="JABAIM010000003">
    <property type="protein sequence ID" value="NLR76295.1"/>
    <property type="molecule type" value="Genomic_DNA"/>
</dbReference>
<dbReference type="PROSITE" id="PS00924">
    <property type="entry name" value="ASP_GLU_RACEMASE_2"/>
    <property type="match status" value="1"/>
</dbReference>
<evidence type="ECO:0000256" key="2">
    <source>
        <dbReference type="ARBA" id="ARBA00013090"/>
    </source>
</evidence>
<evidence type="ECO:0000313" key="9">
    <source>
        <dbReference type="Proteomes" id="UP000587991"/>
    </source>
</evidence>
<feature type="binding site" evidence="7">
    <location>
        <begin position="74"/>
        <end position="75"/>
    </location>
    <ligand>
        <name>substrate</name>
    </ligand>
</feature>
<dbReference type="Pfam" id="PF01177">
    <property type="entry name" value="Asp_Glu_race"/>
    <property type="match status" value="1"/>
</dbReference>
<feature type="active site" description="Proton donor/acceptor" evidence="7">
    <location>
        <position position="73"/>
    </location>
</feature>
<feature type="binding site" evidence="7">
    <location>
        <begin position="42"/>
        <end position="43"/>
    </location>
    <ligand>
        <name>substrate</name>
    </ligand>
</feature>
<dbReference type="PANTHER" id="PTHR21198">
    <property type="entry name" value="GLUTAMATE RACEMASE"/>
    <property type="match status" value="1"/>
</dbReference>
<dbReference type="Proteomes" id="UP000587991">
    <property type="component" value="Unassembled WGS sequence"/>
</dbReference>
<feature type="binding site" evidence="7">
    <location>
        <begin position="185"/>
        <end position="186"/>
    </location>
    <ligand>
        <name>substrate</name>
    </ligand>
</feature>
<keyword evidence="3 7" id="KW-0133">Cell shape</keyword>
<evidence type="ECO:0000256" key="5">
    <source>
        <dbReference type="ARBA" id="ARBA00023235"/>
    </source>
</evidence>
<evidence type="ECO:0000256" key="1">
    <source>
        <dbReference type="ARBA" id="ARBA00001602"/>
    </source>
</evidence>
<keyword evidence="9" id="KW-1185">Reference proteome</keyword>
<dbReference type="RefSeq" id="WP_168877959.1">
    <property type="nucleotide sequence ID" value="NZ_JABAIM010000003.1"/>
</dbReference>
<dbReference type="InterPro" id="IPR033134">
    <property type="entry name" value="Asp/Glu_racemase_AS_2"/>
</dbReference>
<dbReference type="NCBIfam" id="TIGR00067">
    <property type="entry name" value="glut_race"/>
    <property type="match status" value="1"/>
</dbReference>
<dbReference type="GO" id="GO:0008881">
    <property type="term" value="F:glutamate racemase activity"/>
    <property type="evidence" value="ECO:0007669"/>
    <property type="project" value="UniProtKB-UniRule"/>
</dbReference>
<dbReference type="UniPathway" id="UPA00219"/>
<organism evidence="8 9">
    <name type="scientific">Leeia aquatica</name>
    <dbReference type="NCBI Taxonomy" id="2725557"/>
    <lineage>
        <taxon>Bacteria</taxon>
        <taxon>Pseudomonadati</taxon>
        <taxon>Pseudomonadota</taxon>
        <taxon>Betaproteobacteria</taxon>
        <taxon>Neisseriales</taxon>
        <taxon>Leeiaceae</taxon>
        <taxon>Leeia</taxon>
    </lineage>
</organism>
<gene>
    <name evidence="7" type="primary">murI</name>
    <name evidence="8" type="ORF">HF682_14105</name>
</gene>
<keyword evidence="4 7" id="KW-0573">Peptidoglycan synthesis</keyword>
<dbReference type="InterPro" id="IPR001920">
    <property type="entry name" value="Asp/Glu_race"/>
</dbReference>
<comment type="pathway">
    <text evidence="7">Cell wall biogenesis; peptidoglycan biosynthesis.</text>
</comment>
<dbReference type="EC" id="5.1.1.3" evidence="2 7"/>